<dbReference type="EMBL" id="MTKT01000666">
    <property type="protein sequence ID" value="OWM89679.1"/>
    <property type="molecule type" value="Genomic_DNA"/>
</dbReference>
<dbReference type="PANTHER" id="PTHR48055:SF55">
    <property type="entry name" value="PROTEIN KINASE DOMAIN-CONTAINING PROTEIN"/>
    <property type="match status" value="1"/>
</dbReference>
<organism evidence="2 3">
    <name type="scientific">Punica granatum</name>
    <name type="common">Pomegranate</name>
    <dbReference type="NCBI Taxonomy" id="22663"/>
    <lineage>
        <taxon>Eukaryota</taxon>
        <taxon>Viridiplantae</taxon>
        <taxon>Streptophyta</taxon>
        <taxon>Embryophyta</taxon>
        <taxon>Tracheophyta</taxon>
        <taxon>Spermatophyta</taxon>
        <taxon>Magnoliopsida</taxon>
        <taxon>eudicotyledons</taxon>
        <taxon>Gunneridae</taxon>
        <taxon>Pentapetalae</taxon>
        <taxon>rosids</taxon>
        <taxon>malvids</taxon>
        <taxon>Myrtales</taxon>
        <taxon>Lythraceae</taxon>
        <taxon>Punica</taxon>
    </lineage>
</organism>
<reference evidence="3" key="1">
    <citation type="journal article" date="2017" name="Plant J.">
        <title>The pomegranate (Punica granatum L.) genome and the genomics of punicalagin biosynthesis.</title>
        <authorList>
            <person name="Qin G."/>
            <person name="Xu C."/>
            <person name="Ming R."/>
            <person name="Tang H."/>
            <person name="Guyot R."/>
            <person name="Kramer E.M."/>
            <person name="Hu Y."/>
            <person name="Yi X."/>
            <person name="Qi Y."/>
            <person name="Xu X."/>
            <person name="Gao Z."/>
            <person name="Pan H."/>
            <person name="Jian J."/>
            <person name="Tian Y."/>
            <person name="Yue Z."/>
            <person name="Xu Y."/>
        </authorList>
    </citation>
    <scope>NUCLEOTIDE SEQUENCE [LARGE SCALE GENOMIC DNA]</scope>
    <source>
        <strain evidence="3">cv. Dabenzi</strain>
    </source>
</reference>
<feature type="compositionally biased region" description="Basic and acidic residues" evidence="1">
    <location>
        <begin position="32"/>
        <end position="52"/>
    </location>
</feature>
<proteinExistence type="predicted"/>
<accession>A0A218XYK3</accession>
<evidence type="ECO:0000313" key="3">
    <source>
        <dbReference type="Proteomes" id="UP000197138"/>
    </source>
</evidence>
<name>A0A218XYK3_PUNGR</name>
<evidence type="ECO:0000256" key="1">
    <source>
        <dbReference type="SAM" id="MobiDB-lite"/>
    </source>
</evidence>
<feature type="region of interest" description="Disordered" evidence="1">
    <location>
        <begin position="170"/>
        <end position="201"/>
    </location>
</feature>
<dbReference type="Proteomes" id="UP000197138">
    <property type="component" value="Unassembled WGS sequence"/>
</dbReference>
<protein>
    <recommendedName>
        <fullName evidence="4">Serine-threonine/tyrosine-protein kinase catalytic domain-containing protein</fullName>
    </recommendedName>
</protein>
<dbReference type="AlphaFoldDB" id="A0A218XYK3"/>
<dbReference type="Gene3D" id="1.10.510.10">
    <property type="entry name" value="Transferase(Phosphotransferase) domain 1"/>
    <property type="match status" value="1"/>
</dbReference>
<feature type="compositionally biased region" description="Basic residues" evidence="1">
    <location>
        <begin position="178"/>
        <end position="196"/>
    </location>
</feature>
<evidence type="ECO:0000313" key="2">
    <source>
        <dbReference type="EMBL" id="OWM89679.1"/>
    </source>
</evidence>
<comment type="caution">
    <text evidence="2">The sequence shown here is derived from an EMBL/GenBank/DDBJ whole genome shotgun (WGS) entry which is preliminary data.</text>
</comment>
<dbReference type="InterPro" id="IPR051564">
    <property type="entry name" value="LRR_receptor-like_kinase"/>
</dbReference>
<evidence type="ECO:0008006" key="4">
    <source>
        <dbReference type="Google" id="ProtNLM"/>
    </source>
</evidence>
<dbReference type="GO" id="GO:0016020">
    <property type="term" value="C:membrane"/>
    <property type="evidence" value="ECO:0007669"/>
    <property type="project" value="TreeGrafter"/>
</dbReference>
<sequence length="231" mass="26035">MPTKALLKKKKKDQAKSDKSSPATLVRTSLRLGDEPRTGGKENGRRRGSREETEGEEEAKKRRQFRTSPGDFDMEGSRCCSLCNAATEKKRTKTGVSFISLVLKYGAGAEVSTHGDVHSYGILVLEMFTWKRPTDDMFRDGPNPHLFAKAAFPDRVLQIIDPVLLQESHDEDDGRDIRRTRRSHDRKHSTKTHRRSSGQVHQMILLFKGPGNGPQSRWMDVQVVQGHSGLL</sequence>
<feature type="region of interest" description="Disordered" evidence="1">
    <location>
        <begin position="1"/>
        <end position="70"/>
    </location>
</feature>
<feature type="compositionally biased region" description="Basic residues" evidence="1">
    <location>
        <begin position="1"/>
        <end position="13"/>
    </location>
</feature>
<dbReference type="PANTHER" id="PTHR48055">
    <property type="entry name" value="LEUCINE-RICH REPEAT RECEPTOR PROTEIN KINASE EMS1"/>
    <property type="match status" value="1"/>
</dbReference>
<gene>
    <name evidence="2" type="ORF">CDL15_Pgr024427</name>
</gene>